<organism evidence="1 2">
    <name type="scientific">Vararia minispora EC-137</name>
    <dbReference type="NCBI Taxonomy" id="1314806"/>
    <lineage>
        <taxon>Eukaryota</taxon>
        <taxon>Fungi</taxon>
        <taxon>Dikarya</taxon>
        <taxon>Basidiomycota</taxon>
        <taxon>Agaricomycotina</taxon>
        <taxon>Agaricomycetes</taxon>
        <taxon>Russulales</taxon>
        <taxon>Lachnocladiaceae</taxon>
        <taxon>Vararia</taxon>
    </lineage>
</organism>
<reference evidence="1" key="2">
    <citation type="journal article" date="2022" name="New Phytol.">
        <title>Evolutionary transition to the ectomycorrhizal habit in the genomes of a hyperdiverse lineage of mushroom-forming fungi.</title>
        <authorList>
            <person name="Looney B."/>
            <person name="Miyauchi S."/>
            <person name="Morin E."/>
            <person name="Drula E."/>
            <person name="Courty P.E."/>
            <person name="Kohler A."/>
            <person name="Kuo A."/>
            <person name="LaButti K."/>
            <person name="Pangilinan J."/>
            <person name="Lipzen A."/>
            <person name="Riley R."/>
            <person name="Andreopoulos W."/>
            <person name="He G."/>
            <person name="Johnson J."/>
            <person name="Nolan M."/>
            <person name="Tritt A."/>
            <person name="Barry K.W."/>
            <person name="Grigoriev I.V."/>
            <person name="Nagy L.G."/>
            <person name="Hibbett D."/>
            <person name="Henrissat B."/>
            <person name="Matheny P.B."/>
            <person name="Labbe J."/>
            <person name="Martin F.M."/>
        </authorList>
    </citation>
    <scope>NUCLEOTIDE SEQUENCE</scope>
    <source>
        <strain evidence="1">EC-137</strain>
    </source>
</reference>
<sequence length="413" mass="44596">MSLTDADDSIVLSDLLRSGEASRLRRRGAIFIRDPSGSSSSSSQPTSYSLPPARPPTSPSVRRAPPVGALSRSSYADDYDEDDEDDGDEYGPEWGFGPLVGTADSADLTERDARRLEAEAEMRLEDADHAAGTFALYCGGMLDACPADDEDAVPIQPRRKPSAFCKLPPRAQPRRPNGCGTLIHLSAIPRRNYGVWIARGNATDALLPMDAEYFDCRAVQKMHSSTCGCVREGVGCRYCGNPLGTIFTPCPAAAAGLFSSTPSPSPSRPSTAAPPGSPPLVSLSSPTIPNSTSYRVPRSQRPRSDPPSLPPTSVFTFFASAVRSSPSFMFPIPSAPAHSHTRMSSTSSSQLQPQLRPRWPTYTRRLSRDSFEDRNDDPDGEDSSDGEDETVRDLAPDDSAEKIDTPSIVWLER</sequence>
<accession>A0ACB8QNV7</accession>
<comment type="caution">
    <text evidence="1">The sequence shown here is derived from an EMBL/GenBank/DDBJ whole genome shotgun (WGS) entry which is preliminary data.</text>
</comment>
<evidence type="ECO:0000313" key="2">
    <source>
        <dbReference type="Proteomes" id="UP000814128"/>
    </source>
</evidence>
<protein>
    <submittedName>
        <fullName evidence="1">Uncharacterized protein</fullName>
    </submittedName>
</protein>
<name>A0ACB8QNV7_9AGAM</name>
<dbReference type="EMBL" id="MU273522">
    <property type="protein sequence ID" value="KAI0033318.1"/>
    <property type="molecule type" value="Genomic_DNA"/>
</dbReference>
<dbReference type="Proteomes" id="UP000814128">
    <property type="component" value="Unassembled WGS sequence"/>
</dbReference>
<evidence type="ECO:0000313" key="1">
    <source>
        <dbReference type="EMBL" id="KAI0033318.1"/>
    </source>
</evidence>
<keyword evidence="2" id="KW-1185">Reference proteome</keyword>
<gene>
    <name evidence="1" type="ORF">K488DRAFT_85001</name>
</gene>
<proteinExistence type="predicted"/>
<reference evidence="1" key="1">
    <citation type="submission" date="2021-02" db="EMBL/GenBank/DDBJ databases">
        <authorList>
            <consortium name="DOE Joint Genome Institute"/>
            <person name="Ahrendt S."/>
            <person name="Looney B.P."/>
            <person name="Miyauchi S."/>
            <person name="Morin E."/>
            <person name="Drula E."/>
            <person name="Courty P.E."/>
            <person name="Chicoki N."/>
            <person name="Fauchery L."/>
            <person name="Kohler A."/>
            <person name="Kuo A."/>
            <person name="Labutti K."/>
            <person name="Pangilinan J."/>
            <person name="Lipzen A."/>
            <person name="Riley R."/>
            <person name="Andreopoulos W."/>
            <person name="He G."/>
            <person name="Johnson J."/>
            <person name="Barry K.W."/>
            <person name="Grigoriev I.V."/>
            <person name="Nagy L."/>
            <person name="Hibbett D."/>
            <person name="Henrissat B."/>
            <person name="Matheny P.B."/>
            <person name="Labbe J."/>
            <person name="Martin F."/>
        </authorList>
    </citation>
    <scope>NUCLEOTIDE SEQUENCE</scope>
    <source>
        <strain evidence="1">EC-137</strain>
    </source>
</reference>